<evidence type="ECO:0000313" key="12">
    <source>
        <dbReference type="Proteomes" id="UP000664859"/>
    </source>
</evidence>
<organism evidence="11 12">
    <name type="scientific">Tribonema minus</name>
    <dbReference type="NCBI Taxonomy" id="303371"/>
    <lineage>
        <taxon>Eukaryota</taxon>
        <taxon>Sar</taxon>
        <taxon>Stramenopiles</taxon>
        <taxon>Ochrophyta</taxon>
        <taxon>PX clade</taxon>
        <taxon>Xanthophyceae</taxon>
        <taxon>Tribonematales</taxon>
        <taxon>Tribonemataceae</taxon>
        <taxon>Tribonema</taxon>
    </lineage>
</organism>
<dbReference type="OrthoDB" id="10266706at2759"/>
<dbReference type="Pfam" id="PF07995">
    <property type="entry name" value="GSDH"/>
    <property type="match status" value="1"/>
</dbReference>
<comment type="subcellular location">
    <subcellularLocation>
        <location evidence="1">Secreted</location>
    </subcellularLocation>
</comment>
<feature type="region of interest" description="Disordered" evidence="7">
    <location>
        <begin position="537"/>
        <end position="576"/>
    </location>
</feature>
<keyword evidence="5" id="KW-1015">Disulfide bond</keyword>
<reference evidence="11" key="1">
    <citation type="submission" date="2021-02" db="EMBL/GenBank/DDBJ databases">
        <title>First Annotated Genome of the Yellow-green Alga Tribonema minus.</title>
        <authorList>
            <person name="Mahan K.M."/>
        </authorList>
    </citation>
    <scope>NUCLEOTIDE SEQUENCE</scope>
    <source>
        <strain evidence="11">UTEX B ZZ1240</strain>
    </source>
</reference>
<dbReference type="SUPFAM" id="SSF50952">
    <property type="entry name" value="Soluble quinoprotein glucose dehydrogenase"/>
    <property type="match status" value="1"/>
</dbReference>
<sequence length="720" mass="78496">MGLYAKGVAALLLALQLQQGVSHPLCEDDSSPVMALKAELKFCTHVKRAGNDKGSCCNAQQEAAVKATYYDIYPNMSEKCAKLQEQVACSTCEPYAVHLHPDGSELPIMCKGFCKSYFDACKVDLGLPANFCEVHVSDSYYCYPVDDSIAGASTELTPYFNNLWKQMPQLPVGMFIRPDANKWWMLDQNGVILEIDNDPAADKVHTVIDINEEVMMYGEMGLLGLAFSPDFKTSKRFYIYFIDNDMKATIAYLKWTPGDAKATADSMVRIFSLLKPYPNHNGGSLQFAPGDYLKPTGQAYYDLYVSVGDGGDANNPSNSAQKRGELFGKILRLRMSTDPAVKEYTIPDDNPRIKGKDPNEVFAYGFRNPWRCSFDKAKIEKPRLWCGDVGQDKVEKVTKVMKGENHGWRNFEGTRYNDLGSPDITFVQPEYEYCHAPDSDALCTLKPYTGQSVTGGYVYRGKSQADQYGGQYIFADYQQGLILRIFKNADGTNDSDVIATTGFYISALAQDGDGELYIVKWGDGMVYKLPDKPAGSVDAPVEYPGQSKTPQPTPVPEPQTPDTPAPTVAETTPEPTASAELLSQHSPADGAHAHKAFAPPDALQAARDIHLLTTHTRATPPPPRYGIHPLTTNTFSTPRPPPPTTTGAKPVCRDGVQADTFCCKASCKKCGGTGCELRPGGEDACCTSKFTQTCSATVGAPCVLPGGGFFETILGALTGP</sequence>
<keyword evidence="4 8" id="KW-0732">Signal</keyword>
<keyword evidence="12" id="KW-1185">Reference proteome</keyword>
<keyword evidence="6" id="KW-0325">Glycoprotein</keyword>
<evidence type="ECO:0000259" key="9">
    <source>
        <dbReference type="Pfam" id="PF03024"/>
    </source>
</evidence>
<evidence type="ECO:0000256" key="2">
    <source>
        <dbReference type="ARBA" id="ARBA00010658"/>
    </source>
</evidence>
<evidence type="ECO:0000256" key="8">
    <source>
        <dbReference type="SAM" id="SignalP"/>
    </source>
</evidence>
<evidence type="ECO:0000259" key="10">
    <source>
        <dbReference type="Pfam" id="PF07995"/>
    </source>
</evidence>
<dbReference type="InterPro" id="IPR011042">
    <property type="entry name" value="6-blade_b-propeller_TolB-like"/>
</dbReference>
<dbReference type="Proteomes" id="UP000664859">
    <property type="component" value="Unassembled WGS sequence"/>
</dbReference>
<dbReference type="PANTHER" id="PTHR19328:SF75">
    <property type="entry name" value="ALDOSE SUGAR DEHYDROGENASE YLII"/>
    <property type="match status" value="1"/>
</dbReference>
<feature type="region of interest" description="Disordered" evidence="7">
    <location>
        <begin position="615"/>
        <end position="649"/>
    </location>
</feature>
<dbReference type="Gene3D" id="2.120.10.30">
    <property type="entry name" value="TolB, C-terminal domain"/>
    <property type="match status" value="1"/>
</dbReference>
<feature type="domain" description="Glucose/Sorbosone dehydrogenase" evidence="10">
    <location>
        <begin position="171"/>
        <end position="521"/>
    </location>
</feature>
<feature type="compositionally biased region" description="Low complexity" evidence="7">
    <location>
        <begin position="565"/>
        <end position="576"/>
    </location>
</feature>
<name>A0A835ZA54_9STRA</name>
<evidence type="ECO:0000256" key="6">
    <source>
        <dbReference type="ARBA" id="ARBA00023180"/>
    </source>
</evidence>
<protein>
    <submittedName>
        <fullName evidence="11">Sorbosone dehydrogenase-domain-containing protein</fullName>
    </submittedName>
</protein>
<evidence type="ECO:0000256" key="1">
    <source>
        <dbReference type="ARBA" id="ARBA00004613"/>
    </source>
</evidence>
<dbReference type="EMBL" id="JAFCMP010000040">
    <property type="protein sequence ID" value="KAG5190011.1"/>
    <property type="molecule type" value="Genomic_DNA"/>
</dbReference>
<proteinExistence type="inferred from homology"/>
<evidence type="ECO:0000256" key="7">
    <source>
        <dbReference type="SAM" id="MobiDB-lite"/>
    </source>
</evidence>
<dbReference type="PANTHER" id="PTHR19328">
    <property type="entry name" value="HEDGEHOG-INTERACTING PROTEIN"/>
    <property type="match status" value="1"/>
</dbReference>
<evidence type="ECO:0000256" key="3">
    <source>
        <dbReference type="ARBA" id="ARBA00022525"/>
    </source>
</evidence>
<dbReference type="Pfam" id="PF03024">
    <property type="entry name" value="Folate_rec"/>
    <property type="match status" value="1"/>
</dbReference>
<evidence type="ECO:0000256" key="5">
    <source>
        <dbReference type="ARBA" id="ARBA00023157"/>
    </source>
</evidence>
<dbReference type="AlphaFoldDB" id="A0A835ZA54"/>
<dbReference type="InterPro" id="IPR018143">
    <property type="entry name" value="Folate_rcpt-like"/>
</dbReference>
<dbReference type="InterPro" id="IPR012938">
    <property type="entry name" value="Glc/Sorbosone_DH"/>
</dbReference>
<feature type="chain" id="PRO_5032290219" evidence="8">
    <location>
        <begin position="23"/>
        <end position="720"/>
    </location>
</feature>
<feature type="domain" description="Folate receptor-like" evidence="9">
    <location>
        <begin position="43"/>
        <end position="127"/>
    </location>
</feature>
<feature type="signal peptide" evidence="8">
    <location>
        <begin position="1"/>
        <end position="22"/>
    </location>
</feature>
<evidence type="ECO:0000256" key="4">
    <source>
        <dbReference type="ARBA" id="ARBA00022729"/>
    </source>
</evidence>
<dbReference type="InterPro" id="IPR011041">
    <property type="entry name" value="Quinoprot_gluc/sorb_DH_b-prop"/>
</dbReference>
<accession>A0A835ZA54</accession>
<comment type="similarity">
    <text evidence="2">Belongs to the HHIP family.</text>
</comment>
<feature type="compositionally biased region" description="Pro residues" evidence="7">
    <location>
        <begin position="551"/>
        <end position="564"/>
    </location>
</feature>
<dbReference type="GO" id="GO:0005576">
    <property type="term" value="C:extracellular region"/>
    <property type="evidence" value="ECO:0007669"/>
    <property type="project" value="UniProtKB-SubCell"/>
</dbReference>
<keyword evidence="3" id="KW-0964">Secreted</keyword>
<evidence type="ECO:0000313" key="11">
    <source>
        <dbReference type="EMBL" id="KAG5190011.1"/>
    </source>
</evidence>
<gene>
    <name evidence="11" type="ORF">JKP88DRAFT_267052</name>
</gene>
<comment type="caution">
    <text evidence="11">The sequence shown here is derived from an EMBL/GenBank/DDBJ whole genome shotgun (WGS) entry which is preliminary data.</text>
</comment>